<accession>A0A7X2LZQ3</accession>
<dbReference type="Pfam" id="PF09660">
    <property type="entry name" value="DUF2397"/>
    <property type="match status" value="1"/>
</dbReference>
<proteinExistence type="predicted"/>
<name>A0A7X2LZQ3_9BACI</name>
<organism evidence="1 2">
    <name type="scientific">Metabacillus lacus</name>
    <dbReference type="NCBI Taxonomy" id="1983721"/>
    <lineage>
        <taxon>Bacteria</taxon>
        <taxon>Bacillati</taxon>
        <taxon>Bacillota</taxon>
        <taxon>Bacilli</taxon>
        <taxon>Bacillales</taxon>
        <taxon>Bacillaceae</taxon>
        <taxon>Metabacillus</taxon>
    </lineage>
</organism>
<dbReference type="EMBL" id="WKKI01000009">
    <property type="protein sequence ID" value="MRX71959.1"/>
    <property type="molecule type" value="Genomic_DNA"/>
</dbReference>
<gene>
    <name evidence="1" type="ORF">GJU40_07205</name>
</gene>
<keyword evidence="2" id="KW-1185">Reference proteome</keyword>
<dbReference type="AlphaFoldDB" id="A0A7X2LZQ3"/>
<dbReference type="RefSeq" id="WP_154307102.1">
    <property type="nucleotide sequence ID" value="NZ_WKKI01000009.1"/>
</dbReference>
<protein>
    <submittedName>
        <fullName evidence="1">DUF2397 family protein</fullName>
    </submittedName>
</protein>
<sequence>MDERLMEGIKEAGYLNTQKSHRYRPIIRYMYDKTMAYSPLVLPSEMIGYLNQFPFFQDYSEEELIGDLNSLVKSNNMEQIQDKGKVKTYEEYKRNRYRYKLTPHTIELEKALINMESNLQSIRGSLEKSLTDRLLEELEKLFSQSLSPEVTKAEAQKINDKWESLFERFNKLISDAGLYLSHINGDKLELIMRTESFIIFKNAFVDYLQNFISALKKNTDKIKANLNEINDEKIDSIIEALILHQRSIPRLV</sequence>
<dbReference type="Proteomes" id="UP000448867">
    <property type="component" value="Unassembled WGS sequence"/>
</dbReference>
<evidence type="ECO:0000313" key="2">
    <source>
        <dbReference type="Proteomes" id="UP000448867"/>
    </source>
</evidence>
<evidence type="ECO:0000313" key="1">
    <source>
        <dbReference type="EMBL" id="MRX71959.1"/>
    </source>
</evidence>
<dbReference type="OrthoDB" id="1639410at2"/>
<reference evidence="1 2" key="1">
    <citation type="submission" date="2019-11" db="EMBL/GenBank/DDBJ databases">
        <title>Bacillus lacus genome.</title>
        <authorList>
            <person name="Allen C.J."/>
            <person name="Newman J.D."/>
        </authorList>
    </citation>
    <scope>NUCLEOTIDE SEQUENCE [LARGE SCALE GENOMIC DNA]</scope>
    <source>
        <strain evidence="1 2">KCTC 33946</strain>
    </source>
</reference>
<dbReference type="InterPro" id="IPR013493">
    <property type="entry name" value="CHP02677"/>
</dbReference>
<comment type="caution">
    <text evidence="1">The sequence shown here is derived from an EMBL/GenBank/DDBJ whole genome shotgun (WGS) entry which is preliminary data.</text>
</comment>